<accession>A0A011UHT8</accession>
<sequence length="85" mass="9481">MDFIIDIAEEFVIGFLNSRYVPRPIRLILRTLFFMLCIAVSIFVIAVGIYVILKHSIAIGSVCAVMGVTMLIRSAKMFIGALSRN</sequence>
<keyword evidence="1" id="KW-0472">Membrane</keyword>
<dbReference type="RefSeq" id="WP_037287086.1">
    <property type="nucleotide sequence ID" value="NZ_JEOB01000002.1"/>
</dbReference>
<feature type="transmembrane region" description="Helical" evidence="1">
    <location>
        <begin position="27"/>
        <end position="51"/>
    </location>
</feature>
<dbReference type="OrthoDB" id="1822980at2"/>
<organism evidence="2 3">
    <name type="scientific">Ruminococcus albus SY3</name>
    <dbReference type="NCBI Taxonomy" id="1341156"/>
    <lineage>
        <taxon>Bacteria</taxon>
        <taxon>Bacillati</taxon>
        <taxon>Bacillota</taxon>
        <taxon>Clostridia</taxon>
        <taxon>Eubacteriales</taxon>
        <taxon>Oscillospiraceae</taxon>
        <taxon>Ruminococcus</taxon>
    </lineage>
</organism>
<keyword evidence="1" id="KW-1133">Transmembrane helix</keyword>
<gene>
    <name evidence="2" type="ORF">RASY3_08970</name>
</gene>
<evidence type="ECO:0000313" key="2">
    <source>
        <dbReference type="EMBL" id="EXM40254.1"/>
    </source>
</evidence>
<dbReference type="AlphaFoldDB" id="A0A011UHT8"/>
<protein>
    <submittedName>
        <fullName evidence="2">Uncharacterized protein</fullName>
    </submittedName>
</protein>
<evidence type="ECO:0000313" key="3">
    <source>
        <dbReference type="Proteomes" id="UP000021369"/>
    </source>
</evidence>
<reference evidence="2 3" key="1">
    <citation type="submission" date="2013-06" db="EMBL/GenBank/DDBJ databases">
        <title>Rumen cellulosomics: divergent fiber-degrading strategies revealed by comparative genome-wide analysis of six Ruminococcal strains.</title>
        <authorList>
            <person name="Dassa B."/>
            <person name="Borovok I."/>
            <person name="Lamed R."/>
            <person name="Flint H."/>
            <person name="Yeoman C.J."/>
            <person name="White B."/>
            <person name="Bayer E.A."/>
        </authorList>
    </citation>
    <scope>NUCLEOTIDE SEQUENCE [LARGE SCALE GENOMIC DNA]</scope>
    <source>
        <strain evidence="2 3">SY3</strain>
    </source>
</reference>
<keyword evidence="3" id="KW-1185">Reference proteome</keyword>
<comment type="caution">
    <text evidence="2">The sequence shown here is derived from an EMBL/GenBank/DDBJ whole genome shotgun (WGS) entry which is preliminary data.</text>
</comment>
<dbReference type="PATRIC" id="fig|1341156.4.peg.1100"/>
<proteinExistence type="predicted"/>
<feature type="transmembrane region" description="Helical" evidence="1">
    <location>
        <begin position="57"/>
        <end position="75"/>
    </location>
</feature>
<name>A0A011UHT8_RUMAL</name>
<dbReference type="EMBL" id="JEOB01000002">
    <property type="protein sequence ID" value="EXM40254.1"/>
    <property type="molecule type" value="Genomic_DNA"/>
</dbReference>
<dbReference type="Proteomes" id="UP000021369">
    <property type="component" value="Unassembled WGS sequence"/>
</dbReference>
<evidence type="ECO:0000256" key="1">
    <source>
        <dbReference type="SAM" id="Phobius"/>
    </source>
</evidence>
<keyword evidence="1" id="KW-0812">Transmembrane</keyword>